<dbReference type="Gene3D" id="3.30.70.330">
    <property type="match status" value="1"/>
</dbReference>
<name>L9LCM5_TUPCH</name>
<gene>
    <name evidence="7" type="ORF">TREES_T100004960</name>
</gene>
<organism evidence="7 8">
    <name type="scientific">Tupaia chinensis</name>
    <name type="common">Chinese tree shrew</name>
    <name type="synonym">Tupaia belangeri chinensis</name>
    <dbReference type="NCBI Taxonomy" id="246437"/>
    <lineage>
        <taxon>Eukaryota</taxon>
        <taxon>Metazoa</taxon>
        <taxon>Chordata</taxon>
        <taxon>Craniata</taxon>
        <taxon>Vertebrata</taxon>
        <taxon>Euteleostomi</taxon>
        <taxon>Mammalia</taxon>
        <taxon>Eutheria</taxon>
        <taxon>Euarchontoglires</taxon>
        <taxon>Scandentia</taxon>
        <taxon>Tupaiidae</taxon>
        <taxon>Tupaia</taxon>
    </lineage>
</organism>
<dbReference type="InterPro" id="IPR012677">
    <property type="entry name" value="Nucleotide-bd_a/b_plait_sf"/>
</dbReference>
<dbReference type="GO" id="GO:0044391">
    <property type="term" value="C:ribosomal subunit"/>
    <property type="evidence" value="ECO:0007669"/>
    <property type="project" value="UniProtKB-ARBA"/>
</dbReference>
<sequence>MALKVKKEAPAPPKGEAKAKSLKAKKAVLKGTHCHQPKIKEEEEDPYLTRGPRFFGCKGSPNILRRAPPGETSLTTMPSSSSPWTTKSAMIKIEFNKTIVLIVDVKANKHQVKQAVKKLYGIHVAKVKTLIRPDGEKKVYVQLAPDCDALNVANKIGTSKLSPSG</sequence>
<feature type="compositionally biased region" description="Low complexity" evidence="6">
    <location>
        <begin position="72"/>
        <end position="84"/>
    </location>
</feature>
<dbReference type="STRING" id="246437.L9LCM5"/>
<reference evidence="8" key="1">
    <citation type="submission" date="2012-07" db="EMBL/GenBank/DDBJ databases">
        <title>Genome of the Chinese tree shrew, a rising model animal genetically related to primates.</title>
        <authorList>
            <person name="Zhang G."/>
            <person name="Fan Y."/>
            <person name="Yao Y."/>
            <person name="Huang Z."/>
        </authorList>
    </citation>
    <scope>NUCLEOTIDE SEQUENCE [LARGE SCALE GENOMIC DNA]</scope>
</reference>
<dbReference type="SUPFAM" id="SSF54189">
    <property type="entry name" value="Ribosomal proteins S24e, L23 and L15e"/>
    <property type="match status" value="1"/>
</dbReference>
<evidence type="ECO:0000313" key="8">
    <source>
        <dbReference type="Proteomes" id="UP000011518"/>
    </source>
</evidence>
<dbReference type="PANTHER" id="PTHR11620">
    <property type="entry name" value="60S RIBOSOMAL PROTEIN L23A"/>
    <property type="match status" value="1"/>
</dbReference>
<evidence type="ECO:0000256" key="4">
    <source>
        <dbReference type="ARBA" id="ARBA00022980"/>
    </source>
</evidence>
<dbReference type="Pfam" id="PF00276">
    <property type="entry name" value="Ribosomal_L23"/>
    <property type="match status" value="1"/>
</dbReference>
<evidence type="ECO:0000313" key="7">
    <source>
        <dbReference type="EMBL" id="ELW72810.1"/>
    </source>
</evidence>
<evidence type="ECO:0000256" key="3">
    <source>
        <dbReference type="ARBA" id="ARBA00022884"/>
    </source>
</evidence>
<evidence type="ECO:0000256" key="2">
    <source>
        <dbReference type="ARBA" id="ARBA00022730"/>
    </source>
</evidence>
<dbReference type="GO" id="GO:0019843">
    <property type="term" value="F:rRNA binding"/>
    <property type="evidence" value="ECO:0007669"/>
    <property type="project" value="UniProtKB-KW"/>
</dbReference>
<keyword evidence="4 7" id="KW-0689">Ribosomal protein</keyword>
<comment type="similarity">
    <text evidence="1">Belongs to the universal ribosomal protein uL23 family.</text>
</comment>
<feature type="region of interest" description="Disordered" evidence="6">
    <location>
        <begin position="59"/>
        <end position="84"/>
    </location>
</feature>
<evidence type="ECO:0000256" key="5">
    <source>
        <dbReference type="ARBA" id="ARBA00023274"/>
    </source>
</evidence>
<dbReference type="GO" id="GO:0006412">
    <property type="term" value="P:translation"/>
    <property type="evidence" value="ECO:0007669"/>
    <property type="project" value="InterPro"/>
</dbReference>
<evidence type="ECO:0000256" key="1">
    <source>
        <dbReference type="ARBA" id="ARBA00006700"/>
    </source>
</evidence>
<proteinExistence type="inferred from homology"/>
<accession>L9LCM5</accession>
<dbReference type="InterPro" id="IPR013025">
    <property type="entry name" value="Ribosomal_uL23-like"/>
</dbReference>
<keyword evidence="3" id="KW-0694">RNA-binding</keyword>
<protein>
    <submittedName>
        <fullName evidence="7">60S ribosomal protein L23a</fullName>
    </submittedName>
</protein>
<keyword evidence="2" id="KW-0699">rRNA-binding</keyword>
<keyword evidence="5" id="KW-0687">Ribonucleoprotein</keyword>
<dbReference type="InParanoid" id="L9LCM5"/>
<feature type="region of interest" description="Disordered" evidence="6">
    <location>
        <begin position="1"/>
        <end position="24"/>
    </location>
</feature>
<evidence type="ECO:0000256" key="6">
    <source>
        <dbReference type="SAM" id="MobiDB-lite"/>
    </source>
</evidence>
<dbReference type="GO" id="GO:0003735">
    <property type="term" value="F:structural constituent of ribosome"/>
    <property type="evidence" value="ECO:0007669"/>
    <property type="project" value="InterPro"/>
</dbReference>
<dbReference type="FunFam" id="3.30.70.330:FF:000532">
    <property type="entry name" value="50S ribosomal protein L23"/>
    <property type="match status" value="1"/>
</dbReference>
<dbReference type="Proteomes" id="UP000011518">
    <property type="component" value="Unassembled WGS sequence"/>
</dbReference>
<keyword evidence="8" id="KW-1185">Reference proteome</keyword>
<dbReference type="EMBL" id="KB320390">
    <property type="protein sequence ID" value="ELW72810.1"/>
    <property type="molecule type" value="Genomic_DNA"/>
</dbReference>
<reference evidence="8" key="2">
    <citation type="journal article" date="2013" name="Nat. Commun.">
        <title>Genome of the Chinese tree shrew.</title>
        <authorList>
            <person name="Fan Y."/>
            <person name="Huang Z.Y."/>
            <person name="Cao C.C."/>
            <person name="Chen C.S."/>
            <person name="Chen Y.X."/>
            <person name="Fan D.D."/>
            <person name="He J."/>
            <person name="Hou H.L."/>
            <person name="Hu L."/>
            <person name="Hu X.T."/>
            <person name="Jiang X.T."/>
            <person name="Lai R."/>
            <person name="Lang Y.S."/>
            <person name="Liang B."/>
            <person name="Liao S.G."/>
            <person name="Mu D."/>
            <person name="Ma Y.Y."/>
            <person name="Niu Y.Y."/>
            <person name="Sun X.Q."/>
            <person name="Xia J.Q."/>
            <person name="Xiao J."/>
            <person name="Xiong Z.Q."/>
            <person name="Xu L."/>
            <person name="Yang L."/>
            <person name="Zhang Y."/>
            <person name="Zhao W."/>
            <person name="Zhao X.D."/>
            <person name="Zheng Y.T."/>
            <person name="Zhou J.M."/>
            <person name="Zhu Y.B."/>
            <person name="Zhang G.J."/>
            <person name="Wang J."/>
            <person name="Yao Y.G."/>
        </authorList>
    </citation>
    <scope>NUCLEOTIDE SEQUENCE [LARGE SCALE GENOMIC DNA]</scope>
</reference>
<dbReference type="InterPro" id="IPR012678">
    <property type="entry name" value="Ribosomal_uL23/eL15/eS24_sf"/>
</dbReference>
<dbReference type="AlphaFoldDB" id="L9LCM5"/>
<feature type="compositionally biased region" description="Basic and acidic residues" evidence="6">
    <location>
        <begin position="1"/>
        <end position="19"/>
    </location>
</feature>